<dbReference type="InterPro" id="IPR027417">
    <property type="entry name" value="P-loop_NTPase"/>
</dbReference>
<dbReference type="InterPro" id="IPR047149">
    <property type="entry name" value="KIF11-like"/>
</dbReference>
<evidence type="ECO:0000256" key="8">
    <source>
        <dbReference type="ARBA" id="ARBA00023212"/>
    </source>
</evidence>
<organism evidence="12 13">
    <name type="scientific">Eleutherodactylus coqui</name>
    <name type="common">Puerto Rican coqui</name>
    <dbReference type="NCBI Taxonomy" id="57060"/>
    <lineage>
        <taxon>Eukaryota</taxon>
        <taxon>Metazoa</taxon>
        <taxon>Chordata</taxon>
        <taxon>Craniata</taxon>
        <taxon>Vertebrata</taxon>
        <taxon>Euteleostomi</taxon>
        <taxon>Amphibia</taxon>
        <taxon>Batrachia</taxon>
        <taxon>Anura</taxon>
        <taxon>Neobatrachia</taxon>
        <taxon>Hyloidea</taxon>
        <taxon>Eleutherodactylidae</taxon>
        <taxon>Eleutherodactylinae</taxon>
        <taxon>Eleutherodactylus</taxon>
        <taxon>Eleutherodactylus</taxon>
    </lineage>
</organism>
<keyword evidence="2" id="KW-0963">Cytoplasm</keyword>
<feature type="domain" description="Kinesin motor" evidence="11">
    <location>
        <begin position="146"/>
        <end position="254"/>
    </location>
</feature>
<dbReference type="GO" id="GO:0007018">
    <property type="term" value="P:microtubule-based movement"/>
    <property type="evidence" value="ECO:0007669"/>
    <property type="project" value="InterPro"/>
</dbReference>
<keyword evidence="8" id="KW-0206">Cytoskeleton</keyword>
<dbReference type="OrthoDB" id="123929at2759"/>
<dbReference type="PROSITE" id="PS50067">
    <property type="entry name" value="KINESIN_MOTOR_2"/>
    <property type="match status" value="1"/>
</dbReference>
<feature type="binding site" evidence="9">
    <location>
        <begin position="242"/>
        <end position="249"/>
    </location>
    <ligand>
        <name>ATP</name>
        <dbReference type="ChEBI" id="CHEBI:30616"/>
    </ligand>
</feature>
<keyword evidence="10" id="KW-0732">Signal</keyword>
<feature type="non-terminal residue" evidence="12">
    <location>
        <position position="254"/>
    </location>
</feature>
<dbReference type="PANTHER" id="PTHR47970:SF29">
    <property type="entry name" value="KINESIN FAMILY MEMBER 20B"/>
    <property type="match status" value="1"/>
</dbReference>
<name>A0A8J6ECB5_ELECQ</name>
<gene>
    <name evidence="12" type="ORF">GDO78_020903</name>
</gene>
<dbReference type="PROSITE" id="PS51257">
    <property type="entry name" value="PROKAR_LIPOPROTEIN"/>
    <property type="match status" value="1"/>
</dbReference>
<dbReference type="SUPFAM" id="SSF52540">
    <property type="entry name" value="P-loop containing nucleoside triphosphate hydrolases"/>
    <property type="match status" value="1"/>
</dbReference>
<accession>A0A8J6ECB5</accession>
<dbReference type="Proteomes" id="UP000770717">
    <property type="component" value="Unassembled WGS sequence"/>
</dbReference>
<evidence type="ECO:0000256" key="10">
    <source>
        <dbReference type="SAM" id="SignalP"/>
    </source>
</evidence>
<dbReference type="GO" id="GO:0005524">
    <property type="term" value="F:ATP binding"/>
    <property type="evidence" value="ECO:0007669"/>
    <property type="project" value="UniProtKB-UniRule"/>
</dbReference>
<evidence type="ECO:0000256" key="6">
    <source>
        <dbReference type="ARBA" id="ARBA00023054"/>
    </source>
</evidence>
<evidence type="ECO:0000313" key="13">
    <source>
        <dbReference type="Proteomes" id="UP000770717"/>
    </source>
</evidence>
<keyword evidence="3" id="KW-0597">Phosphoprotein</keyword>
<feature type="signal peptide" evidence="10">
    <location>
        <begin position="1"/>
        <end position="19"/>
    </location>
</feature>
<dbReference type="AlphaFoldDB" id="A0A8J6ECB5"/>
<dbReference type="GO" id="GO:0005634">
    <property type="term" value="C:nucleus"/>
    <property type="evidence" value="ECO:0007669"/>
    <property type="project" value="TreeGrafter"/>
</dbReference>
<dbReference type="GO" id="GO:0008017">
    <property type="term" value="F:microtubule binding"/>
    <property type="evidence" value="ECO:0007669"/>
    <property type="project" value="InterPro"/>
</dbReference>
<dbReference type="InterPro" id="IPR036961">
    <property type="entry name" value="Kinesin_motor_dom_sf"/>
</dbReference>
<comment type="similarity">
    <text evidence="9">Belongs to the TRAFAC class myosin-kinesin ATPase superfamily. Kinesin family.</text>
</comment>
<keyword evidence="5 9" id="KW-0067">ATP-binding</keyword>
<evidence type="ECO:0000256" key="7">
    <source>
        <dbReference type="ARBA" id="ARBA00023175"/>
    </source>
</evidence>
<keyword evidence="13" id="KW-1185">Reference proteome</keyword>
<evidence type="ECO:0000256" key="1">
    <source>
        <dbReference type="ARBA" id="ARBA00004186"/>
    </source>
</evidence>
<dbReference type="GO" id="GO:0008574">
    <property type="term" value="F:plus-end-directed microtubule motor activity"/>
    <property type="evidence" value="ECO:0007669"/>
    <property type="project" value="TreeGrafter"/>
</dbReference>
<dbReference type="GO" id="GO:0005876">
    <property type="term" value="C:spindle microtubule"/>
    <property type="evidence" value="ECO:0007669"/>
    <property type="project" value="TreeGrafter"/>
</dbReference>
<keyword evidence="4 9" id="KW-0547">Nucleotide-binding</keyword>
<keyword evidence="7 9" id="KW-0505">Motor protein</keyword>
<evidence type="ECO:0000256" key="3">
    <source>
        <dbReference type="ARBA" id="ARBA00022553"/>
    </source>
</evidence>
<evidence type="ECO:0000313" key="12">
    <source>
        <dbReference type="EMBL" id="KAG9463871.1"/>
    </source>
</evidence>
<evidence type="ECO:0000256" key="5">
    <source>
        <dbReference type="ARBA" id="ARBA00022840"/>
    </source>
</evidence>
<dbReference type="Pfam" id="PF00225">
    <property type="entry name" value="Kinesin"/>
    <property type="match status" value="1"/>
</dbReference>
<sequence length="254" mass="28253">MAPMWKTQLSGTVFPLVLALAGCPVTTVRPRLFPLCSSVGDSGLDTFENRRRFRGRRAPHTVRYPVSGFHSDLFFSSVLFLVTMEPSDGSHAPPRPSYLGIDITKPERGSPQELEDIRTNLSQQFLLQEDTVCNSTRNSSLDGKEPMQVYLRIRPFTGTENEQKESQDCVSIPDPCSVLVKPPISSQACRLSDRASSSVAQKFTFTHVFGPETTQSGFFEGTIKKQVTDFMKGHNRLIFTYGVTNAGKTFTFQG</sequence>
<reference evidence="12" key="1">
    <citation type="thesis" date="2020" institute="ProQuest LLC" country="789 East Eisenhower Parkway, Ann Arbor, MI, USA">
        <title>Comparative Genomics and Chromosome Evolution.</title>
        <authorList>
            <person name="Mudd A.B."/>
        </authorList>
    </citation>
    <scope>NUCLEOTIDE SEQUENCE</scope>
    <source>
        <strain evidence="12">HN-11 Male</strain>
        <tissue evidence="12">Kidney and liver</tissue>
    </source>
</reference>
<dbReference type="GO" id="GO:0051231">
    <property type="term" value="P:spindle elongation"/>
    <property type="evidence" value="ECO:0007669"/>
    <property type="project" value="TreeGrafter"/>
</dbReference>
<dbReference type="Gene3D" id="3.40.850.10">
    <property type="entry name" value="Kinesin motor domain"/>
    <property type="match status" value="1"/>
</dbReference>
<evidence type="ECO:0000259" key="11">
    <source>
        <dbReference type="PROSITE" id="PS50067"/>
    </source>
</evidence>
<dbReference type="GO" id="GO:0090307">
    <property type="term" value="P:mitotic spindle assembly"/>
    <property type="evidence" value="ECO:0007669"/>
    <property type="project" value="TreeGrafter"/>
</dbReference>
<dbReference type="GO" id="GO:0072686">
    <property type="term" value="C:mitotic spindle"/>
    <property type="evidence" value="ECO:0007669"/>
    <property type="project" value="TreeGrafter"/>
</dbReference>
<evidence type="ECO:0000256" key="2">
    <source>
        <dbReference type="ARBA" id="ARBA00022490"/>
    </source>
</evidence>
<proteinExistence type="inferred from homology"/>
<dbReference type="InterPro" id="IPR001752">
    <property type="entry name" value="Kinesin_motor_dom"/>
</dbReference>
<evidence type="ECO:0000256" key="9">
    <source>
        <dbReference type="PROSITE-ProRule" id="PRU00283"/>
    </source>
</evidence>
<comment type="caution">
    <text evidence="12">The sequence shown here is derived from an EMBL/GenBank/DDBJ whole genome shotgun (WGS) entry which is preliminary data.</text>
</comment>
<comment type="subcellular location">
    <subcellularLocation>
        <location evidence="1">Cytoplasm</location>
        <location evidence="1">Cytoskeleton</location>
        <location evidence="1">Spindle</location>
    </subcellularLocation>
</comment>
<protein>
    <recommendedName>
        <fullName evidence="11">Kinesin motor domain-containing protein</fullName>
    </recommendedName>
</protein>
<dbReference type="EMBL" id="WNTK01005668">
    <property type="protein sequence ID" value="KAG9463871.1"/>
    <property type="molecule type" value="Genomic_DNA"/>
</dbReference>
<dbReference type="PANTHER" id="PTHR47970">
    <property type="entry name" value="KINESIN-LIKE PROTEIN KIF11"/>
    <property type="match status" value="1"/>
</dbReference>
<feature type="chain" id="PRO_5035178834" description="Kinesin motor domain-containing protein" evidence="10">
    <location>
        <begin position="20"/>
        <end position="254"/>
    </location>
</feature>
<evidence type="ECO:0000256" key="4">
    <source>
        <dbReference type="ARBA" id="ARBA00022741"/>
    </source>
</evidence>
<keyword evidence="6" id="KW-0175">Coiled coil</keyword>